<protein>
    <submittedName>
        <fullName evidence="3">Uncharacterized protein</fullName>
    </submittedName>
</protein>
<keyword evidence="1" id="KW-0732">Signal</keyword>
<name>A0A1I8B2X8_MELHA</name>
<accession>A0A1I8B2X8</accession>
<feature type="signal peptide" evidence="1">
    <location>
        <begin position="1"/>
        <end position="29"/>
    </location>
</feature>
<organism evidence="2 3">
    <name type="scientific">Meloidogyne hapla</name>
    <name type="common">Root-knot nematode worm</name>
    <dbReference type="NCBI Taxonomy" id="6305"/>
    <lineage>
        <taxon>Eukaryota</taxon>
        <taxon>Metazoa</taxon>
        <taxon>Ecdysozoa</taxon>
        <taxon>Nematoda</taxon>
        <taxon>Chromadorea</taxon>
        <taxon>Rhabditida</taxon>
        <taxon>Tylenchina</taxon>
        <taxon>Tylenchomorpha</taxon>
        <taxon>Tylenchoidea</taxon>
        <taxon>Meloidogynidae</taxon>
        <taxon>Meloidogyninae</taxon>
        <taxon>Meloidogyne</taxon>
    </lineage>
</organism>
<evidence type="ECO:0000256" key="1">
    <source>
        <dbReference type="SAM" id="SignalP"/>
    </source>
</evidence>
<keyword evidence="2" id="KW-1185">Reference proteome</keyword>
<sequence length="135" mass="15648">MPINLSMKISNLILLSILSLVLLGNLSSGEYNWSNYPYNYYYPYNYNYYQTSGAQQSSSDSKGNSYYQYDPSSGTYKIKTANSGYYFIPGYGYVSTDNSKSSQDSSSLSYPYNYDYRNYWPYYYYSGVNSNYGKK</sequence>
<dbReference type="WBParaSite" id="MhA1_Contig1313.frz3.gene6">
    <property type="protein sequence ID" value="MhA1_Contig1313.frz3.gene6"/>
    <property type="gene ID" value="MhA1_Contig1313.frz3.gene6"/>
</dbReference>
<evidence type="ECO:0000313" key="3">
    <source>
        <dbReference type="WBParaSite" id="MhA1_Contig1313.frz3.gene6"/>
    </source>
</evidence>
<reference evidence="3" key="1">
    <citation type="submission" date="2016-11" db="UniProtKB">
        <authorList>
            <consortium name="WormBaseParasite"/>
        </authorList>
    </citation>
    <scope>IDENTIFICATION</scope>
</reference>
<feature type="chain" id="PRO_5009315374" evidence="1">
    <location>
        <begin position="30"/>
        <end position="135"/>
    </location>
</feature>
<proteinExistence type="predicted"/>
<evidence type="ECO:0000313" key="2">
    <source>
        <dbReference type="Proteomes" id="UP000095281"/>
    </source>
</evidence>
<dbReference type="Proteomes" id="UP000095281">
    <property type="component" value="Unplaced"/>
</dbReference>
<dbReference type="AlphaFoldDB" id="A0A1I8B2X8"/>